<organism evidence="2 3">
    <name type="scientific">Zootermopsis nevadensis</name>
    <name type="common">Dampwood termite</name>
    <dbReference type="NCBI Taxonomy" id="136037"/>
    <lineage>
        <taxon>Eukaryota</taxon>
        <taxon>Metazoa</taxon>
        <taxon>Ecdysozoa</taxon>
        <taxon>Arthropoda</taxon>
        <taxon>Hexapoda</taxon>
        <taxon>Insecta</taxon>
        <taxon>Pterygota</taxon>
        <taxon>Neoptera</taxon>
        <taxon>Polyneoptera</taxon>
        <taxon>Dictyoptera</taxon>
        <taxon>Blattodea</taxon>
        <taxon>Blattoidea</taxon>
        <taxon>Termitoidae</taxon>
        <taxon>Termopsidae</taxon>
        <taxon>Zootermopsis</taxon>
    </lineage>
</organism>
<dbReference type="EMBL" id="KK853957">
    <property type="protein sequence ID" value="KDQ71482.1"/>
    <property type="molecule type" value="Genomic_DNA"/>
</dbReference>
<feature type="compositionally biased region" description="Acidic residues" evidence="1">
    <location>
        <begin position="63"/>
        <end position="76"/>
    </location>
</feature>
<sequence length="128" mass="14663">MERIKEQKDQEHCVLNKIRLEMDQINATQQKTQGPMFKEPESQHVVGLCRPDSKEDADYYYSNDDDRDYDEDEQDDSYTGPPPVMKSKPLTFEVHPGGTVALPCATVNLTDDLNVFTSCGGKRVHFYM</sequence>
<dbReference type="InParanoid" id="A0A067QE61"/>
<name>A0A067QE61_ZOONE</name>
<evidence type="ECO:0000313" key="3">
    <source>
        <dbReference type="Proteomes" id="UP000027135"/>
    </source>
</evidence>
<dbReference type="STRING" id="136037.A0A067QE61"/>
<dbReference type="Proteomes" id="UP000027135">
    <property type="component" value="Unassembled WGS sequence"/>
</dbReference>
<gene>
    <name evidence="2" type="ORF">L798_13361</name>
</gene>
<accession>A0A067QE61</accession>
<protein>
    <submittedName>
        <fullName evidence="2">Uncharacterized protein</fullName>
    </submittedName>
</protein>
<proteinExistence type="predicted"/>
<evidence type="ECO:0000256" key="1">
    <source>
        <dbReference type="SAM" id="MobiDB-lite"/>
    </source>
</evidence>
<evidence type="ECO:0000313" key="2">
    <source>
        <dbReference type="EMBL" id="KDQ71482.1"/>
    </source>
</evidence>
<keyword evidence="3" id="KW-1185">Reference proteome</keyword>
<dbReference type="AlphaFoldDB" id="A0A067QE61"/>
<feature type="region of interest" description="Disordered" evidence="1">
    <location>
        <begin position="27"/>
        <end position="87"/>
    </location>
</feature>
<reference evidence="2 3" key="1">
    <citation type="journal article" date="2014" name="Nat. Commun.">
        <title>Molecular traces of alternative social organization in a termite genome.</title>
        <authorList>
            <person name="Terrapon N."/>
            <person name="Li C."/>
            <person name="Robertson H.M."/>
            <person name="Ji L."/>
            <person name="Meng X."/>
            <person name="Booth W."/>
            <person name="Chen Z."/>
            <person name="Childers C.P."/>
            <person name="Glastad K.M."/>
            <person name="Gokhale K."/>
            <person name="Gowin J."/>
            <person name="Gronenberg W."/>
            <person name="Hermansen R.A."/>
            <person name="Hu H."/>
            <person name="Hunt B.G."/>
            <person name="Huylmans A.K."/>
            <person name="Khalil S.M."/>
            <person name="Mitchell R.D."/>
            <person name="Munoz-Torres M.C."/>
            <person name="Mustard J.A."/>
            <person name="Pan H."/>
            <person name="Reese J.T."/>
            <person name="Scharf M.E."/>
            <person name="Sun F."/>
            <person name="Vogel H."/>
            <person name="Xiao J."/>
            <person name="Yang W."/>
            <person name="Yang Z."/>
            <person name="Yang Z."/>
            <person name="Zhou J."/>
            <person name="Zhu J."/>
            <person name="Brent C.S."/>
            <person name="Elsik C.G."/>
            <person name="Goodisman M.A."/>
            <person name="Liberles D.A."/>
            <person name="Roe R.M."/>
            <person name="Vargo E.L."/>
            <person name="Vilcinskas A."/>
            <person name="Wang J."/>
            <person name="Bornberg-Bauer E."/>
            <person name="Korb J."/>
            <person name="Zhang G."/>
            <person name="Liebig J."/>
        </authorList>
    </citation>
    <scope>NUCLEOTIDE SEQUENCE [LARGE SCALE GENOMIC DNA]</scope>
    <source>
        <tissue evidence="2">Whole organism</tissue>
    </source>
</reference>